<evidence type="ECO:0008006" key="3">
    <source>
        <dbReference type="Google" id="ProtNLM"/>
    </source>
</evidence>
<dbReference type="EMBL" id="AUBJ02000001">
    <property type="protein sequence ID" value="MCP2331828.1"/>
    <property type="molecule type" value="Genomic_DNA"/>
</dbReference>
<comment type="caution">
    <text evidence="1">The sequence shown here is derived from an EMBL/GenBank/DDBJ whole genome shotgun (WGS) entry which is preliminary data.</text>
</comment>
<evidence type="ECO:0000313" key="1">
    <source>
        <dbReference type="EMBL" id="MCP2331828.1"/>
    </source>
</evidence>
<dbReference type="Proteomes" id="UP000791080">
    <property type="component" value="Unassembled WGS sequence"/>
</dbReference>
<accession>A0ABT1JI29</accession>
<proteinExistence type="predicted"/>
<evidence type="ECO:0000313" key="2">
    <source>
        <dbReference type="Proteomes" id="UP000791080"/>
    </source>
</evidence>
<reference evidence="1 2" key="2">
    <citation type="submission" date="2022-06" db="EMBL/GenBank/DDBJ databases">
        <title>Genomic Encyclopedia of Type Strains, Phase I: the one thousand microbial genomes (KMG-I) project.</title>
        <authorList>
            <person name="Kyrpides N."/>
        </authorList>
    </citation>
    <scope>NUCLEOTIDE SEQUENCE [LARGE SCALE GENOMIC DNA]</scope>
    <source>
        <strain evidence="1 2">DSM 43889</strain>
    </source>
</reference>
<name>A0ABT1JI29_ACTCY</name>
<gene>
    <name evidence="1" type="ORF">G443_002098</name>
</gene>
<organism evidence="1 2">
    <name type="scientific">Actinoalloteichus caeruleus DSM 43889</name>
    <dbReference type="NCBI Taxonomy" id="1120930"/>
    <lineage>
        <taxon>Bacteria</taxon>
        <taxon>Bacillati</taxon>
        <taxon>Actinomycetota</taxon>
        <taxon>Actinomycetes</taxon>
        <taxon>Pseudonocardiales</taxon>
        <taxon>Pseudonocardiaceae</taxon>
        <taxon>Actinoalloteichus</taxon>
        <taxon>Actinoalloteichus cyanogriseus</taxon>
    </lineage>
</organism>
<protein>
    <recommendedName>
        <fullName evidence="3">Peptidase U32-like protein</fullName>
    </recommendedName>
</protein>
<keyword evidence="2" id="KW-1185">Reference proteome</keyword>
<sequence length="323" mass="33990">MAANEGQPADHGSAGRALVAGLGFGAGEPAPPASPVRFPDGGAFRVEIPSVEGPGPLAAVLDEIEARGLLVHRVSQGSGVMMLSDNEITEMLDMCDRAQVELCLFLGPRASWDTGAGRYTSAGGLGTRARGGDQLRYCVDDALRAVELGVRSLLVGDEGVLWTLHRLRLAGSLPADTRFKVSALIGPANPASFALFEGIGADSINVPGDLSLAQLASIRAAGRAAIDLYVESPDNLGGFVRHFEAPELVRTVAPVYLKFGLRNAPDIYPVGEHLRDVAVRSGRERVRRAELGMALLDRHGLLAEASPRGARDIGPLTRLPAPE</sequence>
<reference evidence="1 2" key="1">
    <citation type="submission" date="2013-07" db="EMBL/GenBank/DDBJ databases">
        <authorList>
            <consortium name="DOE Joint Genome Institute"/>
            <person name="Reeve W."/>
            <person name="Huntemann M."/>
            <person name="Han J."/>
            <person name="Chen A."/>
            <person name="Kyrpides N."/>
            <person name="Mavromatis K."/>
            <person name="Markowitz V."/>
            <person name="Palaniappan K."/>
            <person name="Ivanova N."/>
            <person name="Schaumberg A."/>
            <person name="Pati A."/>
            <person name="Liolios K."/>
            <person name="Nordberg H.P."/>
            <person name="Cantor M.N."/>
            <person name="Hua S.X."/>
            <person name="Woyke T."/>
        </authorList>
    </citation>
    <scope>NUCLEOTIDE SEQUENCE [LARGE SCALE GENOMIC DNA]</scope>
    <source>
        <strain evidence="1 2">DSM 43889</strain>
    </source>
</reference>